<keyword evidence="4 8" id="KW-1133">Transmembrane helix</keyword>
<dbReference type="STRING" id="2903.R1EP62"/>
<dbReference type="PANTHER" id="PTHR19139:SF199">
    <property type="entry name" value="MIP17260P"/>
    <property type="match status" value="1"/>
</dbReference>
<comment type="similarity">
    <text evidence="2 6">Belongs to the MIP/aquaporin (TC 1.A.8) family.</text>
</comment>
<evidence type="ECO:0000256" key="6">
    <source>
        <dbReference type="RuleBase" id="RU000477"/>
    </source>
</evidence>
<dbReference type="EnsemblProtists" id="EOD22664">
    <property type="protein sequence ID" value="EOD22664"/>
    <property type="gene ID" value="EMIHUDRAFT_458101"/>
</dbReference>
<dbReference type="AlphaFoldDB" id="A0A0D3JGM9"/>
<evidence type="ECO:0008006" key="11">
    <source>
        <dbReference type="Google" id="ProtNLM"/>
    </source>
</evidence>
<feature type="transmembrane region" description="Helical" evidence="8">
    <location>
        <begin position="48"/>
        <end position="71"/>
    </location>
</feature>
<evidence type="ECO:0000256" key="3">
    <source>
        <dbReference type="ARBA" id="ARBA00022692"/>
    </source>
</evidence>
<dbReference type="GeneID" id="17268208"/>
<evidence type="ECO:0000256" key="5">
    <source>
        <dbReference type="ARBA" id="ARBA00023136"/>
    </source>
</evidence>
<reference evidence="10" key="1">
    <citation type="journal article" date="2013" name="Nature">
        <title>Pan genome of the phytoplankton Emiliania underpins its global distribution.</title>
        <authorList>
            <person name="Read B.A."/>
            <person name="Kegel J."/>
            <person name="Klute M.J."/>
            <person name="Kuo A."/>
            <person name="Lefebvre S.C."/>
            <person name="Maumus F."/>
            <person name="Mayer C."/>
            <person name="Miller J."/>
            <person name="Monier A."/>
            <person name="Salamov A."/>
            <person name="Young J."/>
            <person name="Aguilar M."/>
            <person name="Claverie J.M."/>
            <person name="Frickenhaus S."/>
            <person name="Gonzalez K."/>
            <person name="Herman E.K."/>
            <person name="Lin Y.C."/>
            <person name="Napier J."/>
            <person name="Ogata H."/>
            <person name="Sarno A.F."/>
            <person name="Shmutz J."/>
            <person name="Schroeder D."/>
            <person name="de Vargas C."/>
            <person name="Verret F."/>
            <person name="von Dassow P."/>
            <person name="Valentin K."/>
            <person name="Van de Peer Y."/>
            <person name="Wheeler G."/>
            <person name="Dacks J.B."/>
            <person name="Delwiche C.F."/>
            <person name="Dyhrman S.T."/>
            <person name="Glockner G."/>
            <person name="John U."/>
            <person name="Richards T."/>
            <person name="Worden A.Z."/>
            <person name="Zhang X."/>
            <person name="Grigoriev I.V."/>
            <person name="Allen A.E."/>
            <person name="Bidle K."/>
            <person name="Borodovsky M."/>
            <person name="Bowler C."/>
            <person name="Brownlee C."/>
            <person name="Cock J.M."/>
            <person name="Elias M."/>
            <person name="Gladyshev V.N."/>
            <person name="Groth M."/>
            <person name="Guda C."/>
            <person name="Hadaegh A."/>
            <person name="Iglesias-Rodriguez M.D."/>
            <person name="Jenkins J."/>
            <person name="Jones B.M."/>
            <person name="Lawson T."/>
            <person name="Leese F."/>
            <person name="Lindquist E."/>
            <person name="Lobanov A."/>
            <person name="Lomsadze A."/>
            <person name="Malik S.B."/>
            <person name="Marsh M.E."/>
            <person name="Mackinder L."/>
            <person name="Mock T."/>
            <person name="Mueller-Roeber B."/>
            <person name="Pagarete A."/>
            <person name="Parker M."/>
            <person name="Probert I."/>
            <person name="Quesneville H."/>
            <person name="Raines C."/>
            <person name="Rensing S.A."/>
            <person name="Riano-Pachon D.M."/>
            <person name="Richier S."/>
            <person name="Rokitta S."/>
            <person name="Shiraiwa Y."/>
            <person name="Soanes D.M."/>
            <person name="van der Giezen M."/>
            <person name="Wahlund T.M."/>
            <person name="Williams B."/>
            <person name="Wilson W."/>
            <person name="Wolfe G."/>
            <person name="Wurch L.L."/>
        </authorList>
    </citation>
    <scope>NUCLEOTIDE SEQUENCE</scope>
</reference>
<evidence type="ECO:0000256" key="2">
    <source>
        <dbReference type="ARBA" id="ARBA00006175"/>
    </source>
</evidence>
<evidence type="ECO:0000313" key="10">
    <source>
        <dbReference type="Proteomes" id="UP000013827"/>
    </source>
</evidence>
<dbReference type="eggNOG" id="KOG0223">
    <property type="taxonomic scope" value="Eukaryota"/>
</dbReference>
<reference evidence="9" key="2">
    <citation type="submission" date="2024-10" db="UniProtKB">
        <authorList>
            <consortium name="EnsemblProtists"/>
        </authorList>
    </citation>
    <scope>IDENTIFICATION</scope>
</reference>
<dbReference type="PaxDb" id="2903-EOD22664"/>
<keyword evidence="6" id="KW-0813">Transport</keyword>
<dbReference type="Pfam" id="PF00230">
    <property type="entry name" value="MIP"/>
    <property type="match status" value="2"/>
</dbReference>
<feature type="region of interest" description="Disordered" evidence="7">
    <location>
        <begin position="348"/>
        <end position="372"/>
    </location>
</feature>
<proteinExistence type="inferred from homology"/>
<dbReference type="KEGG" id="ehx:EMIHUDRAFT_458101"/>
<evidence type="ECO:0000256" key="1">
    <source>
        <dbReference type="ARBA" id="ARBA00004141"/>
    </source>
</evidence>
<dbReference type="SUPFAM" id="SSF81338">
    <property type="entry name" value="Aquaporin-like"/>
    <property type="match status" value="1"/>
</dbReference>
<evidence type="ECO:0000256" key="8">
    <source>
        <dbReference type="SAM" id="Phobius"/>
    </source>
</evidence>
<dbReference type="InterPro" id="IPR000425">
    <property type="entry name" value="MIP"/>
</dbReference>
<dbReference type="PANTHER" id="PTHR19139">
    <property type="entry name" value="AQUAPORIN TRANSPORTER"/>
    <property type="match status" value="1"/>
</dbReference>
<sequence length="372" mass="38918">MEDPSPDGAGQKTISCNRDEITLLAPQFMPIVAFDATPREPMPGRRDLLRGTLSEFVAMTLFVFFGCGAAASNAHFSDGDWDPASVTVIALQFGLAITVLVYATAHTSGGHVNAAVTLGLTVSGKCHPIRGAAYFIAQMLGSIAGAAILKGATHGDAGGEDLDRSGSLGSNGLQNASVNHHNAVAFEFVGTLVPHARGTFLLMYTVLETAVNGQSLCTDGEPSPPSPVPQRHPQRSQETKAARLGESSILGNKLSIAPLPIGTPSSGRPLSHKASPVHFHVCIPVTGCSINPTRSFGRGPPAVVSNTWDDHWVWWVGPCAGSLGATMVWLVMMSLEEPEVVTRRKTLAASPSAGSIDGRYTEKAPPGTLPAN</sequence>
<keyword evidence="5 8" id="KW-0472">Membrane</keyword>
<organism evidence="9 10">
    <name type="scientific">Emiliania huxleyi (strain CCMP1516)</name>
    <dbReference type="NCBI Taxonomy" id="280463"/>
    <lineage>
        <taxon>Eukaryota</taxon>
        <taxon>Haptista</taxon>
        <taxon>Haptophyta</taxon>
        <taxon>Prymnesiophyceae</taxon>
        <taxon>Isochrysidales</taxon>
        <taxon>Noelaerhabdaceae</taxon>
        <taxon>Emiliania</taxon>
    </lineage>
</organism>
<evidence type="ECO:0000256" key="7">
    <source>
        <dbReference type="SAM" id="MobiDB-lite"/>
    </source>
</evidence>
<feature type="region of interest" description="Disordered" evidence="7">
    <location>
        <begin position="215"/>
        <end position="243"/>
    </location>
</feature>
<dbReference type="RefSeq" id="XP_005775093.1">
    <property type="nucleotide sequence ID" value="XM_005775036.1"/>
</dbReference>
<evidence type="ECO:0000256" key="4">
    <source>
        <dbReference type="ARBA" id="ARBA00022989"/>
    </source>
</evidence>
<evidence type="ECO:0000313" key="9">
    <source>
        <dbReference type="EnsemblProtists" id="EOD22664"/>
    </source>
</evidence>
<dbReference type="Proteomes" id="UP000013827">
    <property type="component" value="Unassembled WGS sequence"/>
</dbReference>
<dbReference type="Gene3D" id="1.20.1080.10">
    <property type="entry name" value="Glycerol uptake facilitator protein"/>
    <property type="match status" value="1"/>
</dbReference>
<comment type="subcellular location">
    <subcellularLocation>
        <location evidence="1">Membrane</location>
        <topology evidence="1">Multi-pass membrane protein</topology>
    </subcellularLocation>
</comment>
<dbReference type="HOGENOM" id="CLU_020019_7_0_1"/>
<accession>A0A0D3JGM9</accession>
<dbReference type="InterPro" id="IPR034294">
    <property type="entry name" value="Aquaporin_transptr"/>
</dbReference>
<dbReference type="PRINTS" id="PR00783">
    <property type="entry name" value="MINTRINSICP"/>
</dbReference>
<protein>
    <recommendedName>
        <fullName evidence="11">Aquaporin</fullName>
    </recommendedName>
</protein>
<dbReference type="InterPro" id="IPR023271">
    <property type="entry name" value="Aquaporin-like"/>
</dbReference>
<keyword evidence="3 6" id="KW-0812">Transmembrane</keyword>
<feature type="transmembrane region" description="Helical" evidence="8">
    <location>
        <begin position="83"/>
        <end position="103"/>
    </location>
</feature>
<name>A0A0D3JGM9_EMIH1</name>
<dbReference type="GO" id="GO:0015250">
    <property type="term" value="F:water channel activity"/>
    <property type="evidence" value="ECO:0007669"/>
    <property type="project" value="TreeGrafter"/>
</dbReference>
<dbReference type="GO" id="GO:0005886">
    <property type="term" value="C:plasma membrane"/>
    <property type="evidence" value="ECO:0007669"/>
    <property type="project" value="TreeGrafter"/>
</dbReference>
<keyword evidence="10" id="KW-1185">Reference proteome</keyword>